<dbReference type="Gene3D" id="1.10.600.10">
    <property type="entry name" value="Farnesyl Diphosphate Synthase"/>
    <property type="match status" value="1"/>
</dbReference>
<name>A0ABV9B1Y1_9ACTN</name>
<dbReference type="InterPro" id="IPR034686">
    <property type="entry name" value="Terpene_cyclase-like_2"/>
</dbReference>
<dbReference type="EC" id="4.2.3.-" evidence="2"/>
<comment type="cofactor">
    <cofactor evidence="2">
        <name>Mg(2+)</name>
        <dbReference type="ChEBI" id="CHEBI:18420"/>
    </cofactor>
</comment>
<keyword evidence="1 2" id="KW-0456">Lyase</keyword>
<evidence type="ECO:0000256" key="2">
    <source>
        <dbReference type="RuleBase" id="RU366034"/>
    </source>
</evidence>
<accession>A0ABV9B1Y1</accession>
<dbReference type="EMBL" id="JBHSFK010000030">
    <property type="protein sequence ID" value="MFC4505010.1"/>
    <property type="molecule type" value="Genomic_DNA"/>
</dbReference>
<keyword evidence="2" id="KW-0460">Magnesium</keyword>
<reference evidence="5" key="1">
    <citation type="journal article" date="2019" name="Int. J. Syst. Evol. Microbiol.">
        <title>The Global Catalogue of Microorganisms (GCM) 10K type strain sequencing project: providing services to taxonomists for standard genome sequencing and annotation.</title>
        <authorList>
            <consortium name="The Broad Institute Genomics Platform"/>
            <consortium name="The Broad Institute Genome Sequencing Center for Infectious Disease"/>
            <person name="Wu L."/>
            <person name="Ma J."/>
        </authorList>
    </citation>
    <scope>NUCLEOTIDE SEQUENCE [LARGE SCALE GENOMIC DNA]</scope>
    <source>
        <strain evidence="5">CGMCC 4.7177</strain>
    </source>
</reference>
<protein>
    <recommendedName>
        <fullName evidence="2">Terpene synthase</fullName>
        <ecNumber evidence="2">4.2.3.-</ecNumber>
    </recommendedName>
</protein>
<dbReference type="PANTHER" id="PTHR35201:SF4">
    <property type="entry name" value="BETA-PINACENE SYNTHASE-RELATED"/>
    <property type="match status" value="1"/>
</dbReference>
<comment type="similarity">
    <text evidence="2">Belongs to the terpene synthase family.</text>
</comment>
<sequence length="339" mass="38742">MPQNMDLHIPFPSRISPDFERACAEQLVWVRAMELIRSDEAAERQLQGDYAELGARLYTSAVGADLDLGVDQCNWFFLFDDLFDGPRGEDPVEAEELINATAGALDRCPPDAAPIVRAMADIWSRSREGMSPAWQERAERHWRLYLGGHITEAEHRRRGIMCTSEEHMVVRRATVGVQPVLDLVERTGHFEVPARVFGSPVMAEMRQIVEDVVILQNEIVSVEKEMARGEQNNLLVIVQHERDYTLPQSIEHVRRQAHDLVQKFLTIDGRLFELLQPLELSAQEHRSVDRYRVEALRTTMRGCYDWHARSGRYTASYIRPPDVLGYLEDVGMPPVGRQG</sequence>
<evidence type="ECO:0000313" key="4">
    <source>
        <dbReference type="EMBL" id="MFC4505010.1"/>
    </source>
</evidence>
<evidence type="ECO:0000256" key="1">
    <source>
        <dbReference type="ARBA" id="ARBA00023239"/>
    </source>
</evidence>
<dbReference type="PANTHER" id="PTHR35201">
    <property type="entry name" value="TERPENE SYNTHASE"/>
    <property type="match status" value="1"/>
</dbReference>
<dbReference type="RefSeq" id="WP_381182405.1">
    <property type="nucleotide sequence ID" value="NZ_JBHSFK010000030.1"/>
</dbReference>
<comment type="caution">
    <text evidence="4">The sequence shown here is derived from an EMBL/GenBank/DDBJ whole genome shotgun (WGS) entry which is preliminary data.</text>
</comment>
<gene>
    <name evidence="4" type="ORF">ACFPIH_36880</name>
</gene>
<feature type="coiled-coil region" evidence="3">
    <location>
        <begin position="205"/>
        <end position="232"/>
    </location>
</feature>
<dbReference type="SFLD" id="SFLDG01020">
    <property type="entry name" value="Terpene_Cyclase_Like_2"/>
    <property type="match status" value="1"/>
</dbReference>
<dbReference type="SUPFAM" id="SSF48576">
    <property type="entry name" value="Terpenoid synthases"/>
    <property type="match status" value="1"/>
</dbReference>
<organism evidence="4 5">
    <name type="scientific">Streptomyces vulcanius</name>
    <dbReference type="NCBI Taxonomy" id="1441876"/>
    <lineage>
        <taxon>Bacteria</taxon>
        <taxon>Bacillati</taxon>
        <taxon>Actinomycetota</taxon>
        <taxon>Actinomycetes</taxon>
        <taxon>Kitasatosporales</taxon>
        <taxon>Streptomycetaceae</taxon>
        <taxon>Streptomyces</taxon>
    </lineage>
</organism>
<proteinExistence type="inferred from homology"/>
<dbReference type="Pfam" id="PF19086">
    <property type="entry name" value="Terpene_syn_C_2"/>
    <property type="match status" value="1"/>
</dbReference>
<dbReference type="SFLD" id="SFLDS00005">
    <property type="entry name" value="Isoprenoid_Synthase_Type_I"/>
    <property type="match status" value="1"/>
</dbReference>
<keyword evidence="3" id="KW-0175">Coiled coil</keyword>
<dbReference type="InterPro" id="IPR008949">
    <property type="entry name" value="Isoprenoid_synthase_dom_sf"/>
</dbReference>
<dbReference type="Proteomes" id="UP001595839">
    <property type="component" value="Unassembled WGS sequence"/>
</dbReference>
<keyword evidence="5" id="KW-1185">Reference proteome</keyword>
<evidence type="ECO:0000256" key="3">
    <source>
        <dbReference type="SAM" id="Coils"/>
    </source>
</evidence>
<keyword evidence="2" id="KW-0479">Metal-binding</keyword>
<evidence type="ECO:0000313" key="5">
    <source>
        <dbReference type="Proteomes" id="UP001595839"/>
    </source>
</evidence>